<dbReference type="AlphaFoldDB" id="X0Z2I1"/>
<evidence type="ECO:0000313" key="1">
    <source>
        <dbReference type="EMBL" id="GAG63159.1"/>
    </source>
</evidence>
<feature type="non-terminal residue" evidence="1">
    <location>
        <position position="1"/>
    </location>
</feature>
<comment type="caution">
    <text evidence="1">The sequence shown here is derived from an EMBL/GenBank/DDBJ whole genome shotgun (WGS) entry which is preliminary data.</text>
</comment>
<dbReference type="EMBL" id="BART01005244">
    <property type="protein sequence ID" value="GAG63159.1"/>
    <property type="molecule type" value="Genomic_DNA"/>
</dbReference>
<proteinExistence type="predicted"/>
<sequence length="125" mass="14693">FILEKLKSNYGGNKWWKQGIPEGPKIKADEMWIGEVTRKPYLRHEATQNEIKFEYFGLGELINIVVFGKNWDKVFETVFLSKTNFIRRIKDIGVLRRPAAHKRRYDDQDVLDGKGGLLWNILLLD</sequence>
<name>X0Z2I1_9ZZZZ</name>
<reference evidence="1" key="1">
    <citation type="journal article" date="2014" name="Front. Microbiol.">
        <title>High frequency of phylogenetically diverse reductive dehalogenase-homologous genes in deep subseafloor sedimentary metagenomes.</title>
        <authorList>
            <person name="Kawai M."/>
            <person name="Futagami T."/>
            <person name="Toyoda A."/>
            <person name="Takaki Y."/>
            <person name="Nishi S."/>
            <person name="Hori S."/>
            <person name="Arai W."/>
            <person name="Tsubouchi T."/>
            <person name="Morono Y."/>
            <person name="Uchiyama I."/>
            <person name="Ito T."/>
            <person name="Fujiyama A."/>
            <person name="Inagaki F."/>
            <person name="Takami H."/>
        </authorList>
    </citation>
    <scope>NUCLEOTIDE SEQUENCE</scope>
    <source>
        <strain evidence="1">Expedition CK06-06</strain>
    </source>
</reference>
<organism evidence="1">
    <name type="scientific">marine sediment metagenome</name>
    <dbReference type="NCBI Taxonomy" id="412755"/>
    <lineage>
        <taxon>unclassified sequences</taxon>
        <taxon>metagenomes</taxon>
        <taxon>ecological metagenomes</taxon>
    </lineage>
</organism>
<accession>X0Z2I1</accession>
<protein>
    <submittedName>
        <fullName evidence="1">Uncharacterized protein</fullName>
    </submittedName>
</protein>
<gene>
    <name evidence="1" type="ORF">S01H4_12383</name>
</gene>